<gene>
    <name evidence="2" type="ORF">CI610_02516</name>
</gene>
<comment type="caution">
    <text evidence="2">The sequence shown here is derived from an EMBL/GenBank/DDBJ whole genome shotgun (WGS) entry which is preliminary data.</text>
</comment>
<reference evidence="2" key="1">
    <citation type="journal article" date="2017" name="Appl. Environ. Microbiol.">
        <title>Molecular characterization of an Endozoicomonas-like organism causing infection in king scallop Pecten maximus L.</title>
        <authorList>
            <person name="Cano I."/>
            <person name="van Aerle R."/>
            <person name="Ross S."/>
            <person name="Verner-Jeffreys D.W."/>
            <person name="Paley R.K."/>
            <person name="Rimmer G."/>
            <person name="Ryder D."/>
            <person name="Hooper P."/>
            <person name="Stone D."/>
            <person name="Feist S.W."/>
        </authorList>
    </citation>
    <scope>NUCLEOTIDE SEQUENCE</scope>
</reference>
<keyword evidence="1" id="KW-0812">Transmembrane</keyword>
<sequence>MEGRCCLTKMSSYLEKHCKDLEYFCQAEPSIRKAILEKASKSFIYCLCECIQNILQGRLPLTPKQKKRLSRHKQKCRQLLKSPFKTKKRIIQQGGFLPAITSILLPLATQVLSGLFKR</sequence>
<protein>
    <submittedName>
        <fullName evidence="2">Uncharacterized protein</fullName>
    </submittedName>
</protein>
<dbReference type="EMBL" id="NSIT01000161">
    <property type="protein sequence ID" value="PJE78546.1"/>
    <property type="molecule type" value="Genomic_DNA"/>
</dbReference>
<name>A0A2H9T5P8_9ZZZZ</name>
<keyword evidence="1" id="KW-0472">Membrane</keyword>
<organism evidence="2">
    <name type="scientific">invertebrate metagenome</name>
    <dbReference type="NCBI Taxonomy" id="1711999"/>
    <lineage>
        <taxon>unclassified sequences</taxon>
        <taxon>metagenomes</taxon>
        <taxon>organismal metagenomes</taxon>
    </lineage>
</organism>
<evidence type="ECO:0000313" key="2">
    <source>
        <dbReference type="EMBL" id="PJE78546.1"/>
    </source>
</evidence>
<accession>A0A2H9T5P8</accession>
<keyword evidence="1" id="KW-1133">Transmembrane helix</keyword>
<evidence type="ECO:0000256" key="1">
    <source>
        <dbReference type="SAM" id="Phobius"/>
    </source>
</evidence>
<proteinExistence type="predicted"/>
<feature type="transmembrane region" description="Helical" evidence="1">
    <location>
        <begin position="95"/>
        <end position="116"/>
    </location>
</feature>
<dbReference type="AlphaFoldDB" id="A0A2H9T5P8"/>